<feature type="region of interest" description="Disordered" evidence="4">
    <location>
        <begin position="1"/>
        <end position="27"/>
    </location>
</feature>
<dbReference type="RefSeq" id="WP_209518995.1">
    <property type="nucleotide sequence ID" value="NZ_JAGIOH010000001.1"/>
</dbReference>
<dbReference type="PANTHER" id="PTHR42734">
    <property type="entry name" value="METAL TRANSPORT SYSTEM ATP-BINDING PROTEIN TM_0124-RELATED"/>
    <property type="match status" value="1"/>
</dbReference>
<dbReference type="InterPro" id="IPR050153">
    <property type="entry name" value="Metal_Ion_Import_ABC"/>
</dbReference>
<dbReference type="SUPFAM" id="SSF52540">
    <property type="entry name" value="P-loop containing nucleoside triphosphate hydrolases"/>
    <property type="match status" value="1"/>
</dbReference>
<reference evidence="6 7" key="1">
    <citation type="submission" date="2021-03" db="EMBL/GenBank/DDBJ databases">
        <title>Sequencing the genomes of 1000 actinobacteria strains.</title>
        <authorList>
            <person name="Klenk H.-P."/>
        </authorList>
    </citation>
    <scope>NUCLEOTIDE SEQUENCE [LARGE SCALE GENOMIC DNA]</scope>
    <source>
        <strain evidence="6 7">DSM 41480</strain>
    </source>
</reference>
<feature type="domain" description="ABC transporter" evidence="5">
    <location>
        <begin position="31"/>
        <end position="264"/>
    </location>
</feature>
<dbReference type="GO" id="GO:0005524">
    <property type="term" value="F:ATP binding"/>
    <property type="evidence" value="ECO:0007669"/>
    <property type="project" value="UniProtKB-KW"/>
</dbReference>
<dbReference type="PROSITE" id="PS00211">
    <property type="entry name" value="ABC_TRANSPORTER_1"/>
    <property type="match status" value="1"/>
</dbReference>
<evidence type="ECO:0000313" key="6">
    <source>
        <dbReference type="EMBL" id="MBP2406840.1"/>
    </source>
</evidence>
<dbReference type="Pfam" id="PF00005">
    <property type="entry name" value="ABC_tran"/>
    <property type="match status" value="1"/>
</dbReference>
<keyword evidence="3 6" id="KW-0067">ATP-binding</keyword>
<keyword evidence="1" id="KW-0813">Transport</keyword>
<gene>
    <name evidence="6" type="ORF">JO379_006309</name>
</gene>
<dbReference type="InterPro" id="IPR017871">
    <property type="entry name" value="ABC_transporter-like_CS"/>
</dbReference>
<evidence type="ECO:0000256" key="2">
    <source>
        <dbReference type="ARBA" id="ARBA00022741"/>
    </source>
</evidence>
<dbReference type="GeneID" id="91573149"/>
<feature type="region of interest" description="Disordered" evidence="4">
    <location>
        <begin position="278"/>
        <end position="312"/>
    </location>
</feature>
<feature type="compositionally biased region" description="Low complexity" evidence="4">
    <location>
        <begin position="18"/>
        <end position="27"/>
    </location>
</feature>
<comment type="caution">
    <text evidence="6">The sequence shown here is derived from an EMBL/GenBank/DDBJ whole genome shotgun (WGS) entry which is preliminary data.</text>
</comment>
<organism evidence="6 7">
    <name type="scientific">Streptomyces syringium</name>
    <dbReference type="NCBI Taxonomy" id="76729"/>
    <lineage>
        <taxon>Bacteria</taxon>
        <taxon>Bacillati</taxon>
        <taxon>Actinomycetota</taxon>
        <taxon>Actinomycetes</taxon>
        <taxon>Kitasatosporales</taxon>
        <taxon>Streptomycetaceae</taxon>
        <taxon>Streptomyces</taxon>
    </lineage>
</organism>
<evidence type="ECO:0000256" key="4">
    <source>
        <dbReference type="SAM" id="MobiDB-lite"/>
    </source>
</evidence>
<evidence type="ECO:0000313" key="7">
    <source>
        <dbReference type="Proteomes" id="UP001519291"/>
    </source>
</evidence>
<protein>
    <submittedName>
        <fullName evidence="6">Zinc/manganese transport system ATP-binding protein</fullName>
    </submittedName>
</protein>
<dbReference type="InterPro" id="IPR003593">
    <property type="entry name" value="AAA+_ATPase"/>
</dbReference>
<dbReference type="InterPro" id="IPR027417">
    <property type="entry name" value="P-loop_NTPase"/>
</dbReference>
<dbReference type="EMBL" id="JAGIOH010000001">
    <property type="protein sequence ID" value="MBP2406840.1"/>
    <property type="molecule type" value="Genomic_DNA"/>
</dbReference>
<accession>A0ABS4YDG6</accession>
<proteinExistence type="predicted"/>
<dbReference type="SMART" id="SM00382">
    <property type="entry name" value="AAA"/>
    <property type="match status" value="1"/>
</dbReference>
<sequence length="312" mass="33089">MDRSETTAPHSPHPRRATPPGEGAGTAAPVISLRGAALSYGDRVLWRDLDLEVRPGEFLAVLGPNGSGKTSLLRVLLGRQRLTAGTLSVLGHAPDRGSSDIGYVPQQKPLPVHTVLRARDLVRLGLDGHRWGPSRARAAGRRRVDEALAVVGATAYADVPVSRLSGGEQQRVRIAQALVTDPRILLCDEPLLSLDPHHQRSVTELVDRRRRSADTAVVFVTHEINPVLGMVDRVLYLAGGGFRIGPPEEVMTSASLSRLYGTRVDVVRVRGRVVVVGAPDEGADGPAHPHSGGQPDGPAAEHPGGPHGDGPP</sequence>
<dbReference type="PROSITE" id="PS50893">
    <property type="entry name" value="ABC_TRANSPORTER_2"/>
    <property type="match status" value="1"/>
</dbReference>
<dbReference type="Gene3D" id="3.40.50.300">
    <property type="entry name" value="P-loop containing nucleotide triphosphate hydrolases"/>
    <property type="match status" value="1"/>
</dbReference>
<keyword evidence="2" id="KW-0547">Nucleotide-binding</keyword>
<dbReference type="InterPro" id="IPR003439">
    <property type="entry name" value="ABC_transporter-like_ATP-bd"/>
</dbReference>
<evidence type="ECO:0000256" key="3">
    <source>
        <dbReference type="ARBA" id="ARBA00022840"/>
    </source>
</evidence>
<evidence type="ECO:0000259" key="5">
    <source>
        <dbReference type="PROSITE" id="PS50893"/>
    </source>
</evidence>
<dbReference type="Proteomes" id="UP001519291">
    <property type="component" value="Unassembled WGS sequence"/>
</dbReference>
<evidence type="ECO:0000256" key="1">
    <source>
        <dbReference type="ARBA" id="ARBA00022448"/>
    </source>
</evidence>
<name>A0ABS4YDG6_9ACTN</name>
<keyword evidence="7" id="KW-1185">Reference proteome</keyword>